<keyword evidence="3 4" id="KW-0687">Ribonucleoprotein</keyword>
<dbReference type="SUPFAM" id="SSF50104">
    <property type="entry name" value="Translation proteins SH3-like domain"/>
    <property type="match status" value="1"/>
</dbReference>
<dbReference type="NCBIfam" id="TIGR01080">
    <property type="entry name" value="rplX_A_E"/>
    <property type="match status" value="1"/>
</dbReference>
<comment type="function">
    <text evidence="4">One of two assembly initiator proteins, it binds directly to the 5'-end of the 23S rRNA, where it nucleates assembly of the 50S subunit.</text>
</comment>
<dbReference type="InterPro" id="IPR008991">
    <property type="entry name" value="Translation_prot_SH3-like_sf"/>
</dbReference>
<dbReference type="Gene3D" id="2.30.30.30">
    <property type="match status" value="1"/>
</dbReference>
<comment type="function">
    <text evidence="4">Located at the polypeptide exit tunnel on the outside of the subunit.</text>
</comment>
<dbReference type="Pfam" id="PF16906">
    <property type="entry name" value="Ribosomal_L26"/>
    <property type="match status" value="1"/>
</dbReference>
<protein>
    <recommendedName>
        <fullName evidence="4">Large ribosomal subunit protein uL24</fullName>
    </recommendedName>
</protein>
<dbReference type="Proteomes" id="UP000273278">
    <property type="component" value="Chromosome"/>
</dbReference>
<keyword evidence="2 4" id="KW-0689">Ribosomal protein</keyword>
<dbReference type="PANTHER" id="PTHR11143">
    <property type="entry name" value="60S RIBOSOMAL PROTEIN L26 FAMILY MEMBER"/>
    <property type="match status" value="1"/>
</dbReference>
<dbReference type="InterPro" id="IPR041988">
    <property type="entry name" value="Ribosomal_uL24_KOW"/>
</dbReference>
<keyword evidence="4" id="KW-0699">rRNA-binding</keyword>
<evidence type="ECO:0000256" key="1">
    <source>
        <dbReference type="ARBA" id="ARBA00010618"/>
    </source>
</evidence>
<dbReference type="InterPro" id="IPR005756">
    <property type="entry name" value="Ribosomal_uL24_euk/arc"/>
</dbReference>
<dbReference type="OMA" id="VRIMRGD"/>
<dbReference type="GO" id="GO:0019843">
    <property type="term" value="F:rRNA binding"/>
    <property type="evidence" value="ECO:0007669"/>
    <property type="project" value="UniProtKB-UniRule"/>
</dbReference>
<accession>A0A3G3IJ49</accession>
<evidence type="ECO:0000256" key="3">
    <source>
        <dbReference type="ARBA" id="ARBA00023274"/>
    </source>
</evidence>
<name>A0A3G3IJ49_9ARCH</name>
<evidence type="ECO:0000313" key="7">
    <source>
        <dbReference type="Proteomes" id="UP000273278"/>
    </source>
</evidence>
<keyword evidence="4" id="KW-0694">RNA-binding</keyword>
<evidence type="ECO:0000313" key="6">
    <source>
        <dbReference type="EMBL" id="AYQ55512.1"/>
    </source>
</evidence>
<evidence type="ECO:0000256" key="5">
    <source>
        <dbReference type="SAM" id="MobiDB-lite"/>
    </source>
</evidence>
<dbReference type="CDD" id="cd06089">
    <property type="entry name" value="KOW_RPL26"/>
    <property type="match status" value="1"/>
</dbReference>
<dbReference type="InterPro" id="IPR014722">
    <property type="entry name" value="Rib_uL2_dom2"/>
</dbReference>
<dbReference type="GO" id="GO:0003735">
    <property type="term" value="F:structural constituent of ribosome"/>
    <property type="evidence" value="ECO:0007669"/>
    <property type="project" value="UniProtKB-UniRule"/>
</dbReference>
<comment type="similarity">
    <text evidence="1 4">Belongs to the universal ribosomal protein uL24 family.</text>
</comment>
<dbReference type="EMBL" id="CP017686">
    <property type="protein sequence ID" value="AYQ55512.1"/>
    <property type="molecule type" value="Genomic_DNA"/>
</dbReference>
<dbReference type="GO" id="GO:0015934">
    <property type="term" value="C:large ribosomal subunit"/>
    <property type="evidence" value="ECO:0007669"/>
    <property type="project" value="UniProtKB-UniRule"/>
</dbReference>
<organism evidence="6 7">
    <name type="scientific">Methanomethylophilus alvi</name>
    <dbReference type="NCBI Taxonomy" id="1291540"/>
    <lineage>
        <taxon>Archaea</taxon>
        <taxon>Methanobacteriati</taxon>
        <taxon>Thermoplasmatota</taxon>
        <taxon>Thermoplasmata</taxon>
        <taxon>Methanomassiliicoccales</taxon>
        <taxon>Methanomethylophilaceae</taxon>
        <taxon>Methanomethylophilus</taxon>
    </lineage>
</organism>
<dbReference type="AlphaFoldDB" id="A0A3G3IJ49"/>
<dbReference type="RefSeq" id="WP_015505287.1">
    <property type="nucleotide sequence ID" value="NZ_CAYARL010000004.1"/>
</dbReference>
<evidence type="ECO:0000256" key="4">
    <source>
        <dbReference type="HAMAP-Rule" id="MF_01326"/>
    </source>
</evidence>
<dbReference type="GO" id="GO:0006412">
    <property type="term" value="P:translation"/>
    <property type="evidence" value="ECO:0007669"/>
    <property type="project" value="UniProtKB-UniRule"/>
</dbReference>
<comment type="subunit">
    <text evidence="4">Part of the 50S ribosomal subunit.</text>
</comment>
<sequence length="123" mass="13343">MVSSKARVQRKAQANAPAHTKRKMLSAHLSKDLAEKYGKRTARVCKGDTVAVLRGDEDVRGIEGKVLEVFTKTGRVSIEGITIKQADGTAVARPIHASNLVITKLNLEDPLRGEALKKKEAAE</sequence>
<reference evidence="6 7" key="1">
    <citation type="submission" date="2016-10" db="EMBL/GenBank/DDBJ databases">
        <title>Complete genome of the TMA-utilizing, human hosted archaeon Methanomethylophilus alvus Gen. nov, sp. nov., strain Mx-05, derived from a pure culture.</title>
        <authorList>
            <person name="Brugere J.-F."/>
            <person name="Ben Hania W."/>
            <person name="Chaudhary P.P."/>
            <person name="Gaci N."/>
            <person name="Borrel G."/>
            <person name="Cao Van Tuat L."/>
            <person name="Fardeau M.-L."/>
            <person name="Harris H.M.B."/>
            <person name="O'Toole P.W."/>
            <person name="Ollivier B."/>
        </authorList>
    </citation>
    <scope>NUCLEOTIDE SEQUENCE [LARGE SCALE GENOMIC DNA]</scope>
    <source>
        <strain evidence="6 7">Mx-05</strain>
    </source>
</reference>
<dbReference type="GeneID" id="41322170"/>
<gene>
    <name evidence="4" type="primary">rpl24</name>
    <name evidence="6" type="ORF">BKD89_06860</name>
</gene>
<proteinExistence type="inferred from homology"/>
<feature type="region of interest" description="Disordered" evidence="5">
    <location>
        <begin position="1"/>
        <end position="24"/>
    </location>
</feature>
<dbReference type="HAMAP" id="MF_01326_A">
    <property type="entry name" value="Ribosomal_uL24_A"/>
    <property type="match status" value="1"/>
</dbReference>
<evidence type="ECO:0000256" key="2">
    <source>
        <dbReference type="ARBA" id="ARBA00022980"/>
    </source>
</evidence>